<evidence type="ECO:0000313" key="2">
    <source>
        <dbReference type="EMBL" id="KAI9186209.1"/>
    </source>
</evidence>
<keyword evidence="3" id="KW-1185">Reference proteome</keyword>
<feature type="region of interest" description="Disordered" evidence="1">
    <location>
        <begin position="137"/>
        <end position="169"/>
    </location>
</feature>
<accession>A0AAD5J4U8</accession>
<reference evidence="2" key="1">
    <citation type="journal article" date="2022" name="Plant J.">
        <title>Strategies of tolerance reflected in two North American maple genomes.</title>
        <authorList>
            <person name="McEvoy S.L."/>
            <person name="Sezen U.U."/>
            <person name="Trouern-Trend A."/>
            <person name="McMahon S.M."/>
            <person name="Schaberg P.G."/>
            <person name="Yang J."/>
            <person name="Wegrzyn J.L."/>
            <person name="Swenson N.G."/>
        </authorList>
    </citation>
    <scope>NUCLEOTIDE SEQUENCE</scope>
    <source>
        <strain evidence="2">91603</strain>
    </source>
</reference>
<name>A0AAD5J4U8_ACENE</name>
<dbReference type="AlphaFoldDB" id="A0AAD5J4U8"/>
<dbReference type="Proteomes" id="UP001064489">
    <property type="component" value="Chromosome 3"/>
</dbReference>
<comment type="caution">
    <text evidence="2">The sequence shown here is derived from an EMBL/GenBank/DDBJ whole genome shotgun (WGS) entry which is preliminary data.</text>
</comment>
<dbReference type="EMBL" id="JAJSOW010000100">
    <property type="protein sequence ID" value="KAI9186209.1"/>
    <property type="molecule type" value="Genomic_DNA"/>
</dbReference>
<feature type="compositionally biased region" description="Basic and acidic residues" evidence="1">
    <location>
        <begin position="156"/>
        <end position="167"/>
    </location>
</feature>
<sequence>MRRADDPCNGLIHAMRISICYDTAPSSFNAIFFDYFGYWIKPIHLRGEIVFLPMIFPRPRAVLSPRASTQRRDMTTRPSTVTELAAVTFTDAQRKESPTPMSAQRAYSRAAESIALDSRDAYLSTSPVKSKISQLLDNDMRKTQRKGARSGTSGDWARKPSEGKGEVGRIGLLRQESKSGRLKRLYHNISSTMIESHSSRSGIGLSFCWSMCVQLARKAFLRLRAIGKGAEGRGIISRWKPCRRLFLEYLRESYVHSPIDVFGIVDLHATIRNDLARLGDNKLDLIFAFCPVSFHIPVFSRSPYFLKAAPFRPFLVGNPNHLLRQALLLFLHCFRLMAIMPLPALLTSSTRLPAQTQTHKPRLLFRVVFFRVLCSLQTPDSFIYSLGFSLVRLLISSSVVVDSLLPQHSSIGGVGKGHSTTGKDVDAIHFSSSEFKVEGLPDSPVFLPDSSVG</sequence>
<protein>
    <submittedName>
        <fullName evidence="2">Uncharacterized protein</fullName>
    </submittedName>
</protein>
<organism evidence="2 3">
    <name type="scientific">Acer negundo</name>
    <name type="common">Box elder</name>
    <dbReference type="NCBI Taxonomy" id="4023"/>
    <lineage>
        <taxon>Eukaryota</taxon>
        <taxon>Viridiplantae</taxon>
        <taxon>Streptophyta</taxon>
        <taxon>Embryophyta</taxon>
        <taxon>Tracheophyta</taxon>
        <taxon>Spermatophyta</taxon>
        <taxon>Magnoliopsida</taxon>
        <taxon>eudicotyledons</taxon>
        <taxon>Gunneridae</taxon>
        <taxon>Pentapetalae</taxon>
        <taxon>rosids</taxon>
        <taxon>malvids</taxon>
        <taxon>Sapindales</taxon>
        <taxon>Sapindaceae</taxon>
        <taxon>Hippocastanoideae</taxon>
        <taxon>Acereae</taxon>
        <taxon>Acer</taxon>
    </lineage>
</organism>
<evidence type="ECO:0000256" key="1">
    <source>
        <dbReference type="SAM" id="MobiDB-lite"/>
    </source>
</evidence>
<gene>
    <name evidence="2" type="ORF">LWI28_014886</name>
</gene>
<reference evidence="2" key="2">
    <citation type="submission" date="2023-02" db="EMBL/GenBank/DDBJ databases">
        <authorList>
            <person name="Swenson N.G."/>
            <person name="Wegrzyn J.L."/>
            <person name="Mcevoy S.L."/>
        </authorList>
    </citation>
    <scope>NUCLEOTIDE SEQUENCE</scope>
    <source>
        <strain evidence="2">91603</strain>
        <tissue evidence="2">Leaf</tissue>
    </source>
</reference>
<evidence type="ECO:0000313" key="3">
    <source>
        <dbReference type="Proteomes" id="UP001064489"/>
    </source>
</evidence>
<proteinExistence type="predicted"/>